<evidence type="ECO:0000313" key="4">
    <source>
        <dbReference type="Proteomes" id="UP000824321"/>
    </source>
</evidence>
<accession>A0ABX9A0V4</accession>
<proteinExistence type="predicted"/>
<organism evidence="3 4">
    <name type="scientific">Qipengyuania gelatinilytica</name>
    <dbReference type="NCBI Taxonomy" id="2867231"/>
    <lineage>
        <taxon>Bacteria</taxon>
        <taxon>Pseudomonadati</taxon>
        <taxon>Pseudomonadota</taxon>
        <taxon>Alphaproteobacteria</taxon>
        <taxon>Sphingomonadales</taxon>
        <taxon>Erythrobacteraceae</taxon>
        <taxon>Qipengyuania</taxon>
    </lineage>
</organism>
<dbReference type="InterPro" id="IPR025137">
    <property type="entry name" value="NfrA_C"/>
</dbReference>
<dbReference type="Proteomes" id="UP000824321">
    <property type="component" value="Chromosome"/>
</dbReference>
<keyword evidence="4" id="KW-1185">Reference proteome</keyword>
<dbReference type="EMBL" id="CP081294">
    <property type="protein sequence ID" value="QZD93964.1"/>
    <property type="molecule type" value="Genomic_DNA"/>
</dbReference>
<evidence type="ECO:0000259" key="2">
    <source>
        <dbReference type="Pfam" id="PF13283"/>
    </source>
</evidence>
<feature type="domain" description="Bacteriophage N4 adsorption protein A C-terminal" evidence="2">
    <location>
        <begin position="280"/>
        <end position="442"/>
    </location>
</feature>
<keyword evidence="1" id="KW-0732">Signal</keyword>
<gene>
    <name evidence="3" type="ORF">K3136_07515</name>
</gene>
<dbReference type="SUPFAM" id="SSF48452">
    <property type="entry name" value="TPR-like"/>
    <property type="match status" value="1"/>
</dbReference>
<name>A0ABX9A0V4_9SPHN</name>
<feature type="chain" id="PRO_5045266282" evidence="1">
    <location>
        <begin position="21"/>
        <end position="448"/>
    </location>
</feature>
<feature type="signal peptide" evidence="1">
    <location>
        <begin position="1"/>
        <end position="20"/>
    </location>
</feature>
<dbReference type="Gene3D" id="1.25.40.10">
    <property type="entry name" value="Tetratricopeptide repeat domain"/>
    <property type="match status" value="1"/>
</dbReference>
<dbReference type="InterPro" id="IPR011990">
    <property type="entry name" value="TPR-like_helical_dom_sf"/>
</dbReference>
<dbReference type="RefSeq" id="WP_221429730.1">
    <property type="nucleotide sequence ID" value="NZ_CP081294.1"/>
</dbReference>
<evidence type="ECO:0000313" key="3">
    <source>
        <dbReference type="EMBL" id="QZD93964.1"/>
    </source>
</evidence>
<protein>
    <submittedName>
        <fullName evidence="3">Bacteriophage N4 adsorption protein A</fullName>
    </submittedName>
</protein>
<reference evidence="3 4" key="1">
    <citation type="submission" date="2021-08" db="EMBL/GenBank/DDBJ databases">
        <title>Comparative Genomics Analysis of the Genus Qipengyuania Reveals Extensive Genetic Diversity and Metabolic Versatility, Including the Description of Fifteen Novel Species.</title>
        <authorList>
            <person name="Liu Y."/>
        </authorList>
    </citation>
    <scope>NUCLEOTIDE SEQUENCE [LARGE SCALE GENOMIC DNA]</scope>
    <source>
        <strain evidence="3 4">1NDH1</strain>
    </source>
</reference>
<dbReference type="Pfam" id="PF13283">
    <property type="entry name" value="NfrA_C"/>
    <property type="match status" value="1"/>
</dbReference>
<evidence type="ECO:0000256" key="1">
    <source>
        <dbReference type="SAM" id="SignalP"/>
    </source>
</evidence>
<sequence>MRIAAAGMLVSLCLSGAALAQDSYATDPFEDYRAGRYEQAIAGAEAALENDSENPVWLALLAEARAQSGKNEAAAEAFASAARFETDPAKRSYFLRAQALNLAYSGDDAGARRVVDRAMADPALHTRQSLDWAMVAIAAGDDAAAQDILDNEALYDGFTRQTALDAAYSAKRRGLDRRAVRFFERGLALDNSEDQPLSLHQREAIRRENRELSRDWSFLAQASYSTAGRPPGPVLLDDEEALQIGAEVSRRLGGWRNGRPFSVFARAYFSDFESGATAARHAAQGWIGLRYKPLASVNFNLEASRLVGLDDQGLDDWSLRGAISGGAGLEPEIAARDWTYAHYYADVSYLFEHDTTYALAEGRFGRAFLLDEASTTLTPYGLLRADFDSGRFDEEALGGGVGLSLRHWFDATDTVAHRGFVDLDLQLRERLAGSERASGVLVSVTLGR</sequence>